<evidence type="ECO:0000256" key="4">
    <source>
        <dbReference type="PROSITE-ProRule" id="PRU00175"/>
    </source>
</evidence>
<evidence type="ECO:0000313" key="8">
    <source>
        <dbReference type="Proteomes" id="UP000027238"/>
    </source>
</evidence>
<dbReference type="OMA" id="HILNDAR"/>
<comment type="caution">
    <text evidence="7">The sequence shown here is derived from an EMBL/GenBank/DDBJ whole genome shotgun (WGS) entry which is preliminary data.</text>
</comment>
<feature type="compositionally biased region" description="Low complexity" evidence="5">
    <location>
        <begin position="1"/>
        <end position="16"/>
    </location>
</feature>
<dbReference type="InterPro" id="IPR001841">
    <property type="entry name" value="Znf_RING"/>
</dbReference>
<sequence>MDRLNMESLRNLNLRNRGGGGSRASSRPRSPSEASSGDCTIIDDGPPALERLRISELEEFGPERVAKVRAAEAHIQEELRVLGPEGFAAKYRLPPINADGSLKDPDAGSAAGSTASWVNDVPASYADLRSGSRSVTGSHAPSRYAGSVAGSVTGSVASSVSSRHPTLAGYGGPAAPDGSLQPKKPSSSYTLPVNGGSQTQAFWPAIKPLLTSNAILEEYTLPCPRCSIAMSAAEPGTQHRGMILCCGHMLCEGCVTSIAANERQCPFCAVPVGKYIDCAGSCTNPGMIGLGLPGTMDELRRFPRTISEGASLPGCCPKCRILRIERDTRKLVRHILNDARARSVWHPSNDHKPDHKDYSDYVRVPELDRFLAVVRDTTHSAEIHRHYTWLQPDHRNNYAQVWAEKRDYTRPRPGY</sequence>
<name>A0A066X217_COLSU</name>
<reference evidence="8" key="1">
    <citation type="journal article" date="2014" name="Genome Announc.">
        <title>Draft genome sequence of Colletotrichum sublineola, a destructive pathogen of cultivated sorghum.</title>
        <authorList>
            <person name="Baroncelli R."/>
            <person name="Sanz-Martin J.M."/>
            <person name="Rech G.E."/>
            <person name="Sukno S.A."/>
            <person name="Thon M.R."/>
        </authorList>
    </citation>
    <scope>NUCLEOTIDE SEQUENCE [LARGE SCALE GENOMIC DNA]</scope>
    <source>
        <strain evidence="8">TX430BB</strain>
    </source>
</reference>
<dbReference type="HOGENOM" id="CLU_685132_0_0_1"/>
<dbReference type="PROSITE" id="PS00518">
    <property type="entry name" value="ZF_RING_1"/>
    <property type="match status" value="1"/>
</dbReference>
<evidence type="ECO:0000256" key="2">
    <source>
        <dbReference type="ARBA" id="ARBA00022771"/>
    </source>
</evidence>
<evidence type="ECO:0000256" key="1">
    <source>
        <dbReference type="ARBA" id="ARBA00022723"/>
    </source>
</evidence>
<dbReference type="Proteomes" id="UP000027238">
    <property type="component" value="Unassembled WGS sequence"/>
</dbReference>
<dbReference type="eggNOG" id="ENOG502RQTI">
    <property type="taxonomic scope" value="Eukaryota"/>
</dbReference>
<organism evidence="7 8">
    <name type="scientific">Colletotrichum sublineola</name>
    <name type="common">Sorghum anthracnose fungus</name>
    <dbReference type="NCBI Taxonomy" id="1173701"/>
    <lineage>
        <taxon>Eukaryota</taxon>
        <taxon>Fungi</taxon>
        <taxon>Dikarya</taxon>
        <taxon>Ascomycota</taxon>
        <taxon>Pezizomycotina</taxon>
        <taxon>Sordariomycetes</taxon>
        <taxon>Hypocreomycetidae</taxon>
        <taxon>Glomerellales</taxon>
        <taxon>Glomerellaceae</taxon>
        <taxon>Colletotrichum</taxon>
        <taxon>Colletotrichum graminicola species complex</taxon>
    </lineage>
</organism>
<dbReference type="InterPro" id="IPR017907">
    <property type="entry name" value="Znf_RING_CS"/>
</dbReference>
<keyword evidence="1" id="KW-0479">Metal-binding</keyword>
<evidence type="ECO:0000313" key="7">
    <source>
        <dbReference type="EMBL" id="KDN60070.1"/>
    </source>
</evidence>
<protein>
    <recommendedName>
        <fullName evidence="6">RING-type domain-containing protein</fullName>
    </recommendedName>
</protein>
<evidence type="ECO:0000259" key="6">
    <source>
        <dbReference type="PROSITE" id="PS50089"/>
    </source>
</evidence>
<accession>A0A066X217</accession>
<keyword evidence="3" id="KW-0862">Zinc</keyword>
<keyword evidence="8" id="KW-1185">Reference proteome</keyword>
<dbReference type="GO" id="GO:0008270">
    <property type="term" value="F:zinc ion binding"/>
    <property type="evidence" value="ECO:0007669"/>
    <property type="project" value="UniProtKB-KW"/>
</dbReference>
<dbReference type="SUPFAM" id="SSF57850">
    <property type="entry name" value="RING/U-box"/>
    <property type="match status" value="1"/>
</dbReference>
<feature type="region of interest" description="Disordered" evidence="5">
    <location>
        <begin position="1"/>
        <end position="45"/>
    </location>
</feature>
<evidence type="ECO:0000256" key="3">
    <source>
        <dbReference type="ARBA" id="ARBA00022833"/>
    </source>
</evidence>
<proteinExistence type="predicted"/>
<dbReference type="Gene3D" id="3.30.40.10">
    <property type="entry name" value="Zinc/RING finger domain, C3HC4 (zinc finger)"/>
    <property type="match status" value="1"/>
</dbReference>
<dbReference type="OrthoDB" id="4831959at2759"/>
<feature type="compositionally biased region" description="Low complexity" evidence="5">
    <location>
        <begin position="23"/>
        <end position="36"/>
    </location>
</feature>
<dbReference type="SMART" id="SM00184">
    <property type="entry name" value="RING"/>
    <property type="match status" value="1"/>
</dbReference>
<feature type="domain" description="RING-type" evidence="6">
    <location>
        <begin position="223"/>
        <end position="268"/>
    </location>
</feature>
<dbReference type="STRING" id="1173701.A0A066X217"/>
<dbReference type="InterPro" id="IPR013083">
    <property type="entry name" value="Znf_RING/FYVE/PHD"/>
</dbReference>
<evidence type="ECO:0000256" key="5">
    <source>
        <dbReference type="SAM" id="MobiDB-lite"/>
    </source>
</evidence>
<gene>
    <name evidence="7" type="ORF">CSUB01_10937</name>
</gene>
<dbReference type="PROSITE" id="PS50089">
    <property type="entry name" value="ZF_RING_2"/>
    <property type="match status" value="1"/>
</dbReference>
<keyword evidence="2 4" id="KW-0863">Zinc-finger</keyword>
<feature type="region of interest" description="Disordered" evidence="5">
    <location>
        <begin position="163"/>
        <end position="191"/>
    </location>
</feature>
<dbReference type="AlphaFoldDB" id="A0A066X217"/>
<dbReference type="EMBL" id="JMSE01001550">
    <property type="protein sequence ID" value="KDN60070.1"/>
    <property type="molecule type" value="Genomic_DNA"/>
</dbReference>